<keyword evidence="6" id="KW-1185">Reference proteome</keyword>
<name>A0A133NA74_9FUSO</name>
<comment type="caution">
    <text evidence="5">The sequence shown here is derived from an EMBL/GenBank/DDBJ whole genome shotgun (WGS) entry which is preliminary data.</text>
</comment>
<dbReference type="PROSITE" id="PS00198">
    <property type="entry name" value="4FE4S_FER_1"/>
    <property type="match status" value="1"/>
</dbReference>
<keyword evidence="3" id="KW-0411">Iron-sulfur</keyword>
<organism evidence="5 6">
    <name type="scientific">Fusobacterium equinum</name>
    <dbReference type="NCBI Taxonomy" id="134605"/>
    <lineage>
        <taxon>Bacteria</taxon>
        <taxon>Fusobacteriati</taxon>
        <taxon>Fusobacteriota</taxon>
        <taxon>Fusobacteriia</taxon>
        <taxon>Fusobacteriales</taxon>
        <taxon>Fusobacteriaceae</taxon>
        <taxon>Fusobacterium</taxon>
    </lineage>
</organism>
<dbReference type="RefSeq" id="WP_010680385.1">
    <property type="nucleotide sequence ID" value="NZ_KQ956568.1"/>
</dbReference>
<dbReference type="AlphaFoldDB" id="A0A133NA74"/>
<dbReference type="PROSITE" id="PS51379">
    <property type="entry name" value="4FE4S_FER_2"/>
    <property type="match status" value="1"/>
</dbReference>
<reference evidence="6" key="1">
    <citation type="submission" date="2016-01" db="EMBL/GenBank/DDBJ databases">
        <authorList>
            <person name="Mitreva M."/>
            <person name="Pepin K.H."/>
            <person name="Mihindukulasuriya K.A."/>
            <person name="Fulton R."/>
            <person name="Fronick C."/>
            <person name="O'Laughlin M."/>
            <person name="Miner T."/>
            <person name="Herter B."/>
            <person name="Rosa B.A."/>
            <person name="Cordes M."/>
            <person name="Tomlinson C."/>
            <person name="Wollam A."/>
            <person name="Palsikar V.B."/>
            <person name="Mardis E.R."/>
            <person name="Wilson R.K."/>
        </authorList>
    </citation>
    <scope>NUCLEOTIDE SEQUENCE [LARGE SCALE GENOMIC DNA]</scope>
    <source>
        <strain evidence="6">CMW8396</strain>
    </source>
</reference>
<dbReference type="InterPro" id="IPR017900">
    <property type="entry name" value="4Fe4S_Fe_S_CS"/>
</dbReference>
<keyword evidence="1" id="KW-0479">Metal-binding</keyword>
<accession>A0A133NA74</accession>
<evidence type="ECO:0000259" key="4">
    <source>
        <dbReference type="PROSITE" id="PS51379"/>
    </source>
</evidence>
<gene>
    <name evidence="5" type="ORF">HMPREF3206_01644</name>
</gene>
<dbReference type="PATRIC" id="fig|134605.3.peg.1623"/>
<feature type="domain" description="4Fe-4S ferredoxin-type" evidence="4">
    <location>
        <begin position="161"/>
        <end position="190"/>
    </location>
</feature>
<proteinExistence type="predicted"/>
<dbReference type="InterPro" id="IPR017896">
    <property type="entry name" value="4Fe4S_Fe-S-bd"/>
</dbReference>
<keyword evidence="2" id="KW-0408">Iron</keyword>
<evidence type="ECO:0000256" key="3">
    <source>
        <dbReference type="ARBA" id="ARBA00023014"/>
    </source>
</evidence>
<sequence>MFINLSKNKNCSQVIQYLKQYTTEEFQRETEIVGLIYESHFLDMEQKSLEILKGLNLENKKYIFALCISKGIQGNSLYRIKQTVEATGYELDYIEHIIIGENISGEASFQGEKKSSELEEKIKNISQELNQKRIKKINTSYSKCSSFFAKIVRISLIYHFLQSSLDSNRCRKCGHCRGVCPTQKKIQKSS</sequence>
<protein>
    <recommendedName>
        <fullName evidence="4">4Fe-4S ferredoxin-type domain-containing protein</fullName>
    </recommendedName>
</protein>
<evidence type="ECO:0000313" key="6">
    <source>
        <dbReference type="Proteomes" id="UP000070617"/>
    </source>
</evidence>
<dbReference type="GO" id="GO:0051536">
    <property type="term" value="F:iron-sulfur cluster binding"/>
    <property type="evidence" value="ECO:0007669"/>
    <property type="project" value="UniProtKB-KW"/>
</dbReference>
<evidence type="ECO:0000256" key="2">
    <source>
        <dbReference type="ARBA" id="ARBA00023004"/>
    </source>
</evidence>
<evidence type="ECO:0000256" key="1">
    <source>
        <dbReference type="ARBA" id="ARBA00022723"/>
    </source>
</evidence>
<dbReference type="GO" id="GO:0046872">
    <property type="term" value="F:metal ion binding"/>
    <property type="evidence" value="ECO:0007669"/>
    <property type="project" value="UniProtKB-KW"/>
</dbReference>
<dbReference type="EMBL" id="LRPX01000083">
    <property type="protein sequence ID" value="KXA13186.1"/>
    <property type="molecule type" value="Genomic_DNA"/>
</dbReference>
<evidence type="ECO:0000313" key="5">
    <source>
        <dbReference type="EMBL" id="KXA13186.1"/>
    </source>
</evidence>
<dbReference type="Proteomes" id="UP000070617">
    <property type="component" value="Unassembled WGS sequence"/>
</dbReference>
<dbReference type="STRING" id="134605.HMPREF3206_01644"/>